<dbReference type="Gene3D" id="3.30.420.10">
    <property type="entry name" value="Ribonuclease H-like superfamily/Ribonuclease H"/>
    <property type="match status" value="1"/>
</dbReference>
<dbReference type="InterPro" id="IPR002156">
    <property type="entry name" value="RNaseH_domain"/>
</dbReference>
<dbReference type="OrthoDB" id="1906820at2759"/>
<dbReference type="SUPFAM" id="SSF53098">
    <property type="entry name" value="Ribonuclease H-like"/>
    <property type="match status" value="1"/>
</dbReference>
<dbReference type="PANTHER" id="PTHR47723">
    <property type="entry name" value="OS05G0353850 PROTEIN"/>
    <property type="match status" value="1"/>
</dbReference>
<dbReference type="Proteomes" id="UP000796880">
    <property type="component" value="Unassembled WGS sequence"/>
</dbReference>
<name>A0A8K0DTJ9_9ROSA</name>
<dbReference type="PANTHER" id="PTHR47723:SF19">
    <property type="entry name" value="POLYNUCLEOTIDYL TRANSFERASE, RIBONUCLEASE H-LIKE SUPERFAMILY PROTEIN"/>
    <property type="match status" value="1"/>
</dbReference>
<dbReference type="EMBL" id="VOIH02000010">
    <property type="protein sequence ID" value="KAF3436461.1"/>
    <property type="molecule type" value="Genomic_DNA"/>
</dbReference>
<evidence type="ECO:0000259" key="1">
    <source>
        <dbReference type="Pfam" id="PF13456"/>
    </source>
</evidence>
<dbReference type="PROSITE" id="PS51257">
    <property type="entry name" value="PROKAR_LIPOPROTEIN"/>
    <property type="match status" value="1"/>
</dbReference>
<accession>A0A8K0DTJ9</accession>
<comment type="caution">
    <text evidence="2">The sequence shown here is derived from an EMBL/GenBank/DDBJ whole genome shotgun (WGS) entry which is preliminary data.</text>
</comment>
<keyword evidence="3" id="KW-1185">Reference proteome</keyword>
<dbReference type="InterPro" id="IPR036397">
    <property type="entry name" value="RNaseH_sf"/>
</dbReference>
<feature type="domain" description="RNase H type-1" evidence="1">
    <location>
        <begin position="57"/>
        <end position="152"/>
    </location>
</feature>
<dbReference type="CDD" id="cd06222">
    <property type="entry name" value="RNase_H_like"/>
    <property type="match status" value="1"/>
</dbReference>
<evidence type="ECO:0000313" key="2">
    <source>
        <dbReference type="EMBL" id="KAF3436461.1"/>
    </source>
</evidence>
<reference evidence="2" key="1">
    <citation type="submission" date="2020-03" db="EMBL/GenBank/DDBJ databases">
        <title>A high-quality chromosome-level genome assembly of a woody plant with both climbing and erect habits, Rhamnella rubrinervis.</title>
        <authorList>
            <person name="Lu Z."/>
            <person name="Yang Y."/>
            <person name="Zhu X."/>
            <person name="Sun Y."/>
        </authorList>
    </citation>
    <scope>NUCLEOTIDE SEQUENCE</scope>
    <source>
        <strain evidence="2">BYM</strain>
        <tissue evidence="2">Leaf</tissue>
    </source>
</reference>
<organism evidence="2 3">
    <name type="scientific">Rhamnella rubrinervis</name>
    <dbReference type="NCBI Taxonomy" id="2594499"/>
    <lineage>
        <taxon>Eukaryota</taxon>
        <taxon>Viridiplantae</taxon>
        <taxon>Streptophyta</taxon>
        <taxon>Embryophyta</taxon>
        <taxon>Tracheophyta</taxon>
        <taxon>Spermatophyta</taxon>
        <taxon>Magnoliopsida</taxon>
        <taxon>eudicotyledons</taxon>
        <taxon>Gunneridae</taxon>
        <taxon>Pentapetalae</taxon>
        <taxon>rosids</taxon>
        <taxon>fabids</taxon>
        <taxon>Rosales</taxon>
        <taxon>Rhamnaceae</taxon>
        <taxon>rhamnoid group</taxon>
        <taxon>Rhamneae</taxon>
        <taxon>Rhamnella</taxon>
    </lineage>
</organism>
<dbReference type="GO" id="GO:0003676">
    <property type="term" value="F:nucleic acid binding"/>
    <property type="evidence" value="ECO:0007669"/>
    <property type="project" value="InterPro"/>
</dbReference>
<dbReference type="InterPro" id="IPR044730">
    <property type="entry name" value="RNase_H-like_dom_plant"/>
</dbReference>
<evidence type="ECO:0000313" key="3">
    <source>
        <dbReference type="Proteomes" id="UP000796880"/>
    </source>
</evidence>
<dbReference type="InterPro" id="IPR012337">
    <property type="entry name" value="RNaseH-like_sf"/>
</dbReference>
<sequence>MYVVDRYMYVPVNHVIYACSQNIKARTKQKQQQNVNAKTNNGSLHSQFLQLHSQLGRVWYLASKLDLAYSPTEAELKAIEWAFELAVEKNWSKIIWSSDALNVVKEILSSSNPSLWEIRYSVLYCRSLLRQNEWKMEWNARSSNVVADCVAKVSLNSNTVLSTYDQASGGLL</sequence>
<dbReference type="GO" id="GO:0004523">
    <property type="term" value="F:RNA-DNA hybrid ribonuclease activity"/>
    <property type="evidence" value="ECO:0007669"/>
    <property type="project" value="InterPro"/>
</dbReference>
<gene>
    <name evidence="2" type="ORF">FNV43_RR23553</name>
</gene>
<proteinExistence type="predicted"/>
<dbReference type="InterPro" id="IPR053151">
    <property type="entry name" value="RNase_H-like"/>
</dbReference>
<protein>
    <recommendedName>
        <fullName evidence="1">RNase H type-1 domain-containing protein</fullName>
    </recommendedName>
</protein>
<dbReference type="Pfam" id="PF13456">
    <property type="entry name" value="RVT_3"/>
    <property type="match status" value="1"/>
</dbReference>
<dbReference type="AlphaFoldDB" id="A0A8K0DTJ9"/>